<comment type="caution">
    <text evidence="1">The sequence shown here is derived from an EMBL/GenBank/DDBJ whole genome shotgun (WGS) entry which is preliminary data.</text>
</comment>
<dbReference type="Proteomes" id="UP000518266">
    <property type="component" value="Unassembled WGS sequence"/>
</dbReference>
<protein>
    <submittedName>
        <fullName evidence="1">Uncharacterized protein</fullName>
    </submittedName>
</protein>
<name>A0A7J5Z520_DISMA</name>
<sequence>MLPEGLLGVWLRPAGVTPHLVQLFVEKEAVHHCKVQKMVKKSLVPFHGFVVNAVVPNQSIGHIHAAHASVVVHHSIRNGNNLSLPHTSLFHFPPDSLSTEGCMHVEHMVTSRLSIHFTNRSLLLLIQRRSPLSAFFGRSFNTVSNVFCEQIPKEGRACVKVVHKECVAATEQRERQEDPGWHEPQWLWCLVILLFVVPPEFFLCRSGSGRPTSATLPGIYSFFRCFRFSFAGQLK</sequence>
<gene>
    <name evidence="1" type="ORF">F7725_017637</name>
</gene>
<keyword evidence="2" id="KW-1185">Reference proteome</keyword>
<organism evidence="1 2">
    <name type="scientific">Dissostichus mawsoni</name>
    <name type="common">Antarctic cod</name>
    <dbReference type="NCBI Taxonomy" id="36200"/>
    <lineage>
        <taxon>Eukaryota</taxon>
        <taxon>Metazoa</taxon>
        <taxon>Chordata</taxon>
        <taxon>Craniata</taxon>
        <taxon>Vertebrata</taxon>
        <taxon>Euteleostomi</taxon>
        <taxon>Actinopterygii</taxon>
        <taxon>Neopterygii</taxon>
        <taxon>Teleostei</taxon>
        <taxon>Neoteleostei</taxon>
        <taxon>Acanthomorphata</taxon>
        <taxon>Eupercaria</taxon>
        <taxon>Perciformes</taxon>
        <taxon>Notothenioidei</taxon>
        <taxon>Nototheniidae</taxon>
        <taxon>Dissostichus</taxon>
    </lineage>
</organism>
<proteinExistence type="predicted"/>
<accession>A0A7J5Z520</accession>
<evidence type="ECO:0000313" key="1">
    <source>
        <dbReference type="EMBL" id="KAF3856914.1"/>
    </source>
</evidence>
<dbReference type="AlphaFoldDB" id="A0A7J5Z520"/>
<reference evidence="1 2" key="1">
    <citation type="submission" date="2020-03" db="EMBL/GenBank/DDBJ databases">
        <title>Dissostichus mawsoni Genome sequencing and assembly.</title>
        <authorList>
            <person name="Park H."/>
        </authorList>
    </citation>
    <scope>NUCLEOTIDE SEQUENCE [LARGE SCALE GENOMIC DNA]</scope>
    <source>
        <strain evidence="1">DM0001</strain>
        <tissue evidence="1">Muscle</tissue>
    </source>
</reference>
<evidence type="ECO:0000313" key="2">
    <source>
        <dbReference type="Proteomes" id="UP000518266"/>
    </source>
</evidence>
<dbReference type="EMBL" id="JAAKFY010000006">
    <property type="protein sequence ID" value="KAF3856914.1"/>
    <property type="molecule type" value="Genomic_DNA"/>
</dbReference>